<dbReference type="AlphaFoldDB" id="A0A1G9YMC7"/>
<organism evidence="1 2">
    <name type="scientific">Streptomyces wuyuanensis</name>
    <dbReference type="NCBI Taxonomy" id="1196353"/>
    <lineage>
        <taxon>Bacteria</taxon>
        <taxon>Bacillati</taxon>
        <taxon>Actinomycetota</taxon>
        <taxon>Actinomycetes</taxon>
        <taxon>Kitasatosporales</taxon>
        <taxon>Streptomycetaceae</taxon>
        <taxon>Streptomyces</taxon>
    </lineage>
</organism>
<dbReference type="STRING" id="1196353.SAMN05444921_11924"/>
<sequence length="311" mass="34066">MTHRADSRNLARVNVTFGQGGNSPVTETRMDYPRYVFGGVWSFLAEPVARGPRTDWVSTGGDIGWQQQVTVQDVLSEVSERAVYPSADTREERWLTPITRPRMISEDLPVRRDGSVLYFRTRAWGDGGTSHAGEGYGRGLSQRASLHQGDTVLSESDYDSGYATGLAPERLPYRLVVDATNDDSALGPYSTTTHTEWSFVSGESQEKTIALVQLDYDVDLDADGRARRNAAVAITPVVLGAPETEVTSVRIEVSYDDGSTWHRQKAVHRDGTWKAFPAAPASASFVSLRTTATDETGGSVTQTVIRAYGLR</sequence>
<evidence type="ECO:0000313" key="1">
    <source>
        <dbReference type="EMBL" id="SDN10250.1"/>
    </source>
</evidence>
<gene>
    <name evidence="1" type="ORF">SAMN05444921_11924</name>
</gene>
<reference evidence="2" key="1">
    <citation type="submission" date="2016-10" db="EMBL/GenBank/DDBJ databases">
        <authorList>
            <person name="Varghese N."/>
            <person name="Submissions S."/>
        </authorList>
    </citation>
    <scope>NUCLEOTIDE SEQUENCE [LARGE SCALE GENOMIC DNA]</scope>
    <source>
        <strain evidence="2">CGMCC 4.7042</strain>
    </source>
</reference>
<dbReference type="Proteomes" id="UP000199063">
    <property type="component" value="Unassembled WGS sequence"/>
</dbReference>
<protein>
    <submittedName>
        <fullName evidence="1">Uncharacterized protein</fullName>
    </submittedName>
</protein>
<keyword evidence="2" id="KW-1185">Reference proteome</keyword>
<dbReference type="EMBL" id="FNHI01000019">
    <property type="protein sequence ID" value="SDN10250.1"/>
    <property type="molecule type" value="Genomic_DNA"/>
</dbReference>
<name>A0A1G9YMC7_9ACTN</name>
<accession>A0A1G9YMC7</accession>
<evidence type="ECO:0000313" key="2">
    <source>
        <dbReference type="Proteomes" id="UP000199063"/>
    </source>
</evidence>
<proteinExistence type="predicted"/>